<gene>
    <name evidence="2" type="ORF">ARMSODRAFT_1021366</name>
</gene>
<sequence length="394" mass="43058">MVNTRGIQKHAHSSGDGNASKPKVPKTDAAQSGPTGVLQSERQSSPLSSASDTTRASNNPSNEDLITVEDDKDQTPGHAAGDPVHEDENSPYDGIINALISVPRIRDLLKTNDISDSVPTFDILRRYRNNKEVIKRVLLLAFAPSKSNLVNLALADPSEFSVVSERLVHGLPYPQSFFLIGSVVYSDLFGKDTTKQICMEPLDLSFPHVAAVLGRVFGTAPGGALLFNGYRGGMSFQSWMKSDSNRNVRPCAVNGKRHGPGTYPSHCILNQLTSSLTAIRAWDEPVPVFDCRAGFRLSQYHLNAKCHADPDEGDVVLIICTAGRYRNLSYNVMSLNVQVVLKIADSPTVTDRDKPARPLPSWFYELRSFGVSGEEPAAVVDEGEVEYDPEEVVY</sequence>
<evidence type="ECO:0000256" key="1">
    <source>
        <dbReference type="SAM" id="MobiDB-lite"/>
    </source>
</evidence>
<proteinExistence type="predicted"/>
<evidence type="ECO:0000313" key="2">
    <source>
        <dbReference type="EMBL" id="PBK66570.1"/>
    </source>
</evidence>
<accession>A0A2H3BA65</accession>
<name>A0A2H3BA65_9AGAR</name>
<dbReference type="EMBL" id="KZ293440">
    <property type="protein sequence ID" value="PBK66570.1"/>
    <property type="molecule type" value="Genomic_DNA"/>
</dbReference>
<feature type="compositionally biased region" description="Polar residues" evidence="1">
    <location>
        <begin position="29"/>
        <end position="64"/>
    </location>
</feature>
<protein>
    <submittedName>
        <fullName evidence="2">Uncharacterized protein</fullName>
    </submittedName>
</protein>
<reference evidence="3" key="1">
    <citation type="journal article" date="2017" name="Nat. Ecol. Evol.">
        <title>Genome expansion and lineage-specific genetic innovations in the forest pathogenic fungi Armillaria.</title>
        <authorList>
            <person name="Sipos G."/>
            <person name="Prasanna A.N."/>
            <person name="Walter M.C."/>
            <person name="O'Connor E."/>
            <person name="Balint B."/>
            <person name="Krizsan K."/>
            <person name="Kiss B."/>
            <person name="Hess J."/>
            <person name="Varga T."/>
            <person name="Slot J."/>
            <person name="Riley R."/>
            <person name="Boka B."/>
            <person name="Rigling D."/>
            <person name="Barry K."/>
            <person name="Lee J."/>
            <person name="Mihaltcheva S."/>
            <person name="LaButti K."/>
            <person name="Lipzen A."/>
            <person name="Waldron R."/>
            <person name="Moloney N.M."/>
            <person name="Sperisen C."/>
            <person name="Kredics L."/>
            <person name="Vagvoelgyi C."/>
            <person name="Patrignani A."/>
            <person name="Fitzpatrick D."/>
            <person name="Nagy I."/>
            <person name="Doyle S."/>
            <person name="Anderson J.B."/>
            <person name="Grigoriev I.V."/>
            <person name="Gueldener U."/>
            <person name="Muensterkoetter M."/>
            <person name="Nagy L.G."/>
        </authorList>
    </citation>
    <scope>NUCLEOTIDE SEQUENCE [LARGE SCALE GENOMIC DNA]</scope>
    <source>
        <strain evidence="3">28-4</strain>
    </source>
</reference>
<keyword evidence="3" id="KW-1185">Reference proteome</keyword>
<evidence type="ECO:0000313" key="3">
    <source>
        <dbReference type="Proteomes" id="UP000218334"/>
    </source>
</evidence>
<organism evidence="2 3">
    <name type="scientific">Armillaria solidipes</name>
    <dbReference type="NCBI Taxonomy" id="1076256"/>
    <lineage>
        <taxon>Eukaryota</taxon>
        <taxon>Fungi</taxon>
        <taxon>Dikarya</taxon>
        <taxon>Basidiomycota</taxon>
        <taxon>Agaricomycotina</taxon>
        <taxon>Agaricomycetes</taxon>
        <taxon>Agaricomycetidae</taxon>
        <taxon>Agaricales</taxon>
        <taxon>Marasmiineae</taxon>
        <taxon>Physalacriaceae</taxon>
        <taxon>Armillaria</taxon>
    </lineage>
</organism>
<dbReference type="Proteomes" id="UP000218334">
    <property type="component" value="Unassembled WGS sequence"/>
</dbReference>
<dbReference type="AlphaFoldDB" id="A0A2H3BA65"/>
<feature type="region of interest" description="Disordered" evidence="1">
    <location>
        <begin position="1"/>
        <end position="90"/>
    </location>
</feature>